<evidence type="ECO:0000259" key="7">
    <source>
        <dbReference type="Pfam" id="PF00892"/>
    </source>
</evidence>
<feature type="transmembrane region" description="Helical" evidence="6">
    <location>
        <begin position="125"/>
        <end position="142"/>
    </location>
</feature>
<evidence type="ECO:0000256" key="3">
    <source>
        <dbReference type="ARBA" id="ARBA00022692"/>
    </source>
</evidence>
<gene>
    <name evidence="8" type="ORF">I8E28_02620</name>
</gene>
<evidence type="ECO:0000256" key="2">
    <source>
        <dbReference type="ARBA" id="ARBA00022475"/>
    </source>
</evidence>
<reference evidence="8" key="1">
    <citation type="submission" date="2020-12" db="EMBL/GenBank/DDBJ databases">
        <title>Ramlibacter sp. nov., isolated from a freshwater alga, Cryptomonas.</title>
        <authorList>
            <person name="Kim H.M."/>
            <person name="Jeon C.O."/>
        </authorList>
    </citation>
    <scope>NUCLEOTIDE SEQUENCE</scope>
    <source>
        <strain evidence="8">CrO1</strain>
    </source>
</reference>
<feature type="domain" description="EamA" evidence="7">
    <location>
        <begin position="11"/>
        <end position="140"/>
    </location>
</feature>
<dbReference type="Proteomes" id="UP000617041">
    <property type="component" value="Unassembled WGS sequence"/>
</dbReference>
<name>A0A934PVY4_9BURK</name>
<keyword evidence="9" id="KW-1185">Reference proteome</keyword>
<dbReference type="GO" id="GO:0005886">
    <property type="term" value="C:plasma membrane"/>
    <property type="evidence" value="ECO:0007669"/>
    <property type="project" value="UniProtKB-SubCell"/>
</dbReference>
<dbReference type="EMBL" id="JAEDAO010000001">
    <property type="protein sequence ID" value="MBK0391475.1"/>
    <property type="molecule type" value="Genomic_DNA"/>
</dbReference>
<keyword evidence="2" id="KW-1003">Cell membrane</keyword>
<dbReference type="SUPFAM" id="SSF103481">
    <property type="entry name" value="Multidrug resistance efflux transporter EmrE"/>
    <property type="match status" value="2"/>
</dbReference>
<feature type="transmembrane region" description="Helical" evidence="6">
    <location>
        <begin position="100"/>
        <end position="118"/>
    </location>
</feature>
<dbReference type="InterPro" id="IPR000620">
    <property type="entry name" value="EamA_dom"/>
</dbReference>
<evidence type="ECO:0000313" key="8">
    <source>
        <dbReference type="EMBL" id="MBK0391475.1"/>
    </source>
</evidence>
<dbReference type="InterPro" id="IPR050638">
    <property type="entry name" value="AA-Vitamin_Transporters"/>
</dbReference>
<organism evidence="8 9">
    <name type="scientific">Ramlibacter algicola</name>
    <dbReference type="NCBI Taxonomy" id="2795217"/>
    <lineage>
        <taxon>Bacteria</taxon>
        <taxon>Pseudomonadati</taxon>
        <taxon>Pseudomonadota</taxon>
        <taxon>Betaproteobacteria</taxon>
        <taxon>Burkholderiales</taxon>
        <taxon>Comamonadaceae</taxon>
        <taxon>Ramlibacter</taxon>
    </lineage>
</organism>
<sequence length="294" mass="32148">MHRLSRQQLVVLVLLTVVWGINWPVMKLGVTSYPPLTFRALSIWLGLPVLAGALVVMKVPFTIARKDWPQLLWLAATNMFIWHACIILAVRSLSSGRAAILGYTMPIFSALLGALFFASPLARRAWLGVAAAALGVGLLLWYEFTNLAGRPVGVMLALVAASTWALGTQLLRRTTIDRPTLTLSFWMTAMTAVVMSVLALLFEREQWAMPTDAALGAIVYNAVLIFGFAHAAWFFLARTLPPIASTLSVMFIPVLGVFSGAVWLREAVHWQDWAAVVLMVVAIASVLLPARKPA</sequence>
<proteinExistence type="predicted"/>
<keyword evidence="4 6" id="KW-1133">Transmembrane helix</keyword>
<feature type="transmembrane region" description="Helical" evidence="6">
    <location>
        <begin position="183"/>
        <end position="202"/>
    </location>
</feature>
<keyword evidence="3 6" id="KW-0812">Transmembrane</keyword>
<dbReference type="PANTHER" id="PTHR32322:SF18">
    <property type="entry name" value="S-ADENOSYLMETHIONINE_S-ADENOSYLHOMOCYSTEINE TRANSPORTER"/>
    <property type="match status" value="1"/>
</dbReference>
<comment type="subcellular location">
    <subcellularLocation>
        <location evidence="1">Cell membrane</location>
        <topology evidence="1">Multi-pass membrane protein</topology>
    </subcellularLocation>
</comment>
<dbReference type="PANTHER" id="PTHR32322">
    <property type="entry name" value="INNER MEMBRANE TRANSPORTER"/>
    <property type="match status" value="1"/>
</dbReference>
<dbReference type="RefSeq" id="WP_200786291.1">
    <property type="nucleotide sequence ID" value="NZ_JAEDAO010000001.1"/>
</dbReference>
<keyword evidence="5 6" id="KW-0472">Membrane</keyword>
<feature type="transmembrane region" description="Helical" evidence="6">
    <location>
        <begin position="36"/>
        <end position="59"/>
    </location>
</feature>
<dbReference type="InterPro" id="IPR037185">
    <property type="entry name" value="EmrE-like"/>
</dbReference>
<feature type="transmembrane region" description="Helical" evidence="6">
    <location>
        <begin position="154"/>
        <end position="171"/>
    </location>
</feature>
<feature type="transmembrane region" description="Helical" evidence="6">
    <location>
        <begin position="214"/>
        <end position="236"/>
    </location>
</feature>
<accession>A0A934PVY4</accession>
<evidence type="ECO:0000313" key="9">
    <source>
        <dbReference type="Proteomes" id="UP000617041"/>
    </source>
</evidence>
<evidence type="ECO:0000256" key="1">
    <source>
        <dbReference type="ARBA" id="ARBA00004651"/>
    </source>
</evidence>
<dbReference type="AlphaFoldDB" id="A0A934PVY4"/>
<feature type="transmembrane region" description="Helical" evidence="6">
    <location>
        <begin position="270"/>
        <end position="290"/>
    </location>
</feature>
<feature type="transmembrane region" description="Helical" evidence="6">
    <location>
        <begin position="71"/>
        <end position="94"/>
    </location>
</feature>
<evidence type="ECO:0000256" key="6">
    <source>
        <dbReference type="SAM" id="Phobius"/>
    </source>
</evidence>
<evidence type="ECO:0000256" key="5">
    <source>
        <dbReference type="ARBA" id="ARBA00023136"/>
    </source>
</evidence>
<evidence type="ECO:0000256" key="4">
    <source>
        <dbReference type="ARBA" id="ARBA00022989"/>
    </source>
</evidence>
<protein>
    <submittedName>
        <fullName evidence="8">DMT family transporter</fullName>
    </submittedName>
</protein>
<feature type="transmembrane region" description="Helical" evidence="6">
    <location>
        <begin position="243"/>
        <end position="264"/>
    </location>
</feature>
<dbReference type="Pfam" id="PF00892">
    <property type="entry name" value="EamA"/>
    <property type="match status" value="2"/>
</dbReference>
<feature type="domain" description="EamA" evidence="7">
    <location>
        <begin position="153"/>
        <end position="287"/>
    </location>
</feature>
<comment type="caution">
    <text evidence="8">The sequence shown here is derived from an EMBL/GenBank/DDBJ whole genome shotgun (WGS) entry which is preliminary data.</text>
</comment>